<evidence type="ECO:0000313" key="6">
    <source>
        <dbReference type="Proteomes" id="UP001153292"/>
    </source>
</evidence>
<feature type="domain" description="Eukaryotic glycogen debranching enzyme N-terminal" evidence="2">
    <location>
        <begin position="60"/>
        <end position="177"/>
    </location>
</feature>
<evidence type="ECO:0000259" key="3">
    <source>
        <dbReference type="Pfam" id="PF14701"/>
    </source>
</evidence>
<feature type="domain" description="Glycogen debranching enzyme central" evidence="4">
    <location>
        <begin position="780"/>
        <end position="1056"/>
    </location>
</feature>
<name>A0ABN8BEN0_CHISP</name>
<dbReference type="Proteomes" id="UP001153292">
    <property type="component" value="Chromosome 9"/>
</dbReference>
<dbReference type="SUPFAM" id="SSF51445">
    <property type="entry name" value="(Trans)glycosidases"/>
    <property type="match status" value="1"/>
</dbReference>
<feature type="domain" description="Glycogen debranching enzyme glucanotransferase" evidence="3">
    <location>
        <begin position="182"/>
        <end position="643"/>
    </location>
</feature>
<dbReference type="InterPro" id="IPR010401">
    <property type="entry name" value="AGL/Gdb1"/>
</dbReference>
<feature type="compositionally biased region" description="Acidic residues" evidence="1">
    <location>
        <begin position="405"/>
        <end position="415"/>
    </location>
</feature>
<dbReference type="CDD" id="cd11327">
    <property type="entry name" value="AmyAc_Glg_debranch_2"/>
    <property type="match status" value="1"/>
</dbReference>
<evidence type="ECO:0000259" key="2">
    <source>
        <dbReference type="Pfam" id="PF14699"/>
    </source>
</evidence>
<feature type="compositionally biased region" description="Basic and acidic residues" evidence="1">
    <location>
        <begin position="390"/>
        <end position="401"/>
    </location>
</feature>
<dbReference type="InterPro" id="IPR029436">
    <property type="entry name" value="AGL_euk_N"/>
</dbReference>
<dbReference type="EMBL" id="OU963902">
    <property type="protein sequence ID" value="CAH0407528.1"/>
    <property type="molecule type" value="Genomic_DNA"/>
</dbReference>
<keyword evidence="6" id="KW-1185">Reference proteome</keyword>
<reference evidence="5" key="1">
    <citation type="submission" date="2021-12" db="EMBL/GenBank/DDBJ databases">
        <authorList>
            <person name="King R."/>
        </authorList>
    </citation>
    <scope>NUCLEOTIDE SEQUENCE</scope>
</reference>
<feature type="compositionally biased region" description="Low complexity" evidence="1">
    <location>
        <begin position="1201"/>
        <end position="1215"/>
    </location>
</feature>
<gene>
    <name evidence="5" type="ORF">CHILSU_LOCUS10928</name>
</gene>
<dbReference type="InterPro" id="IPR032788">
    <property type="entry name" value="AGL_central"/>
</dbReference>
<feature type="region of interest" description="Disordered" evidence="1">
    <location>
        <begin position="390"/>
        <end position="416"/>
    </location>
</feature>
<organism evidence="5 6">
    <name type="scientific">Chilo suppressalis</name>
    <name type="common">Asiatic rice borer moth</name>
    <dbReference type="NCBI Taxonomy" id="168631"/>
    <lineage>
        <taxon>Eukaryota</taxon>
        <taxon>Metazoa</taxon>
        <taxon>Ecdysozoa</taxon>
        <taxon>Arthropoda</taxon>
        <taxon>Hexapoda</taxon>
        <taxon>Insecta</taxon>
        <taxon>Pterygota</taxon>
        <taxon>Neoptera</taxon>
        <taxon>Endopterygota</taxon>
        <taxon>Lepidoptera</taxon>
        <taxon>Glossata</taxon>
        <taxon>Ditrysia</taxon>
        <taxon>Pyraloidea</taxon>
        <taxon>Crambidae</taxon>
        <taxon>Crambinae</taxon>
        <taxon>Chilo</taxon>
    </lineage>
</organism>
<dbReference type="Pfam" id="PF14699">
    <property type="entry name" value="hGDE_N"/>
    <property type="match status" value="1"/>
</dbReference>
<dbReference type="Pfam" id="PF14702">
    <property type="entry name" value="hGDE_central"/>
    <property type="match status" value="1"/>
</dbReference>
<proteinExistence type="predicted"/>
<sequence>MAIDRCVAEAGRPPVTPAPAPAPAPASAPPASEPQVCIITLEHAEHHDSTLYRLEKGCYLQFNPGTSLLGRKVFLYTNYVVTDSDKSGEAEFVRNQYYGLEWQQGACEDWETQAQAQGREAGEKVGCGVLVTDADLYCRLLLQRAGCYHYYFVYDTPESSIGPQGSGWFQVAPTLRVGRDERIPLDGVTSLTVLAKCLGPLPRWESALRPAREAGYNLVHLTPVQELGASQSSYSIANQLRLNPAFSGDSSREPTFADVENLVAKMRTEWKMMSICDIVLNHTANETPWLATQPEATYNCSNCPHLRPAALLDAGLARLSRALARGDHAARHLTATSRVTENHHLLELEHLLESEVVPELRLHELFMCDVNQILQDFCCMARNKVPAVRAKDEATDKKSGKGEGGGEDEGEGEGEGELRLIVDPLRRRLRATVNMDRALQLYNVYWADCYDEESRVRRCCGELRAALEALNDAAAAEVREHLRAAVRNCLAGIRYERLQEDGPRIEEVSDKHPLVPRYFTWGGTAWAESASAAEALVYGEEGHTVMAHNGWVMDCDPLRDFAAHSERGRVYLRRELIAWGDSVKLRYGDKPEDSPFLWAHMREYVELTAEVFDGVRLDNCHSTPLHVAEYLLDCARNVKPDLYVVAELFTNSDHVDNIFVNRLGITSLIREAQSAWDAREQGRLVHRFGGRPVGSFPRPAERPERPAVAHAMLLDLTHDNPAPAVTRSVFDYLPTAGMVAMACCATGSTRGYDELVPHHIHVVDETRLYPEWVDGGFVLTEARRTLNQLHLQLACEGYSELYVDQLDDHCVAITRHHPLTRKSVVLVAVTAFSHPGSDGDGARDVPPLRVEGQLDEILFEMDLRHKDHKTGGNPLQRVESFNRHAHIIYGHTEYEAVVRRNLALAHSGMIADQRGDGARTELRFKRLLPGTVVAVRVSPWAAQQTTLGALNALVARIHAPRGAGRGDADPLGLGPALRDLQLGDFHALLYRCDAEERDAGCGGVYTVPGHGPLVYAGLQGVASLLETVCANDDLSHPVCDNLRAGDWLLEYQWARLERDPKLAALARRYQQILRPVTDLPRYLVPAYAAALVLAMHAAVSGAALARMSGAARAGQWARALALTSVQLAGPVSSAALPAPSPALPPPRPPPHAMSAGPAALHRRLHALLGPRHLHRAPGTLSADGPIPGGARAHPGVRGDGAPRARAQPAGRRPQRALQLPRRRLVVALFHTTVLHRSA</sequence>
<dbReference type="PANTHER" id="PTHR10569:SF2">
    <property type="entry name" value="GLYCOGEN DEBRANCHING ENZYME"/>
    <property type="match status" value="1"/>
</dbReference>
<feature type="region of interest" description="Disordered" evidence="1">
    <location>
        <begin position="1177"/>
        <end position="1215"/>
    </location>
</feature>
<dbReference type="Gene3D" id="3.20.20.80">
    <property type="entry name" value="Glycosidases"/>
    <property type="match status" value="2"/>
</dbReference>
<protein>
    <recommendedName>
        <fullName evidence="7">Glycogen debranching enzyme</fullName>
    </recommendedName>
</protein>
<dbReference type="PANTHER" id="PTHR10569">
    <property type="entry name" value="GLYCOGEN DEBRANCHING ENZYME"/>
    <property type="match status" value="1"/>
</dbReference>
<dbReference type="InterPro" id="IPR017853">
    <property type="entry name" value="GH"/>
</dbReference>
<accession>A0ABN8BEN0</accession>
<dbReference type="Pfam" id="PF14701">
    <property type="entry name" value="hDGE_amylase"/>
    <property type="match status" value="1"/>
</dbReference>
<evidence type="ECO:0008006" key="7">
    <source>
        <dbReference type="Google" id="ProtNLM"/>
    </source>
</evidence>
<evidence type="ECO:0000313" key="5">
    <source>
        <dbReference type="EMBL" id="CAH0407528.1"/>
    </source>
</evidence>
<evidence type="ECO:0000256" key="1">
    <source>
        <dbReference type="SAM" id="MobiDB-lite"/>
    </source>
</evidence>
<evidence type="ECO:0000259" key="4">
    <source>
        <dbReference type="Pfam" id="PF14702"/>
    </source>
</evidence>
<dbReference type="InterPro" id="IPR032792">
    <property type="entry name" value="AGL_glucanoTrfase"/>
</dbReference>